<dbReference type="GO" id="GO:0008198">
    <property type="term" value="F:ferrous iron binding"/>
    <property type="evidence" value="ECO:0007669"/>
    <property type="project" value="InterPro"/>
</dbReference>
<sequence length="331" mass="35502">MDFMMVCASHSPLLDFPAKQSRSVHNVLEALEAQRARIASFAPDLVILFGVDHYGGQQMNCMPSFCVAVQATALADVGGTPGHLNVPRDLAVQAVKSIRGQGVDTTVSYAMEVDHGFSQALQYLTGGLAVYPVLPIFVNCIQPPFSPYSRARALGEAVGNFARSLPQARVLFIGTGGLAHDPIRLFPPIDSVKDRWKPYILHGKAQTQVTQQAWIDYEIKAHRTIAKVLASVLMPAKLAGLNDGWDKAFMEAYCSGRLDQFDDWDPEQVMAKAGIGAVETQSWVAAAAAMHVATGAVPRKVFQAVSKEIGIGFGIAQAGPANGRSACAPQL</sequence>
<dbReference type="SUPFAM" id="SSF53213">
    <property type="entry name" value="LigB-like"/>
    <property type="match status" value="1"/>
</dbReference>
<dbReference type="Proteomes" id="UP000199365">
    <property type="component" value="Unassembled WGS sequence"/>
</dbReference>
<evidence type="ECO:0000259" key="1">
    <source>
        <dbReference type="Pfam" id="PF02900"/>
    </source>
</evidence>
<accession>A0A1H1JH47</accession>
<dbReference type="EMBL" id="FNKX01000002">
    <property type="protein sequence ID" value="SDR48758.1"/>
    <property type="molecule type" value="Genomic_DNA"/>
</dbReference>
<dbReference type="AlphaFoldDB" id="A0A1H1JH47"/>
<organism evidence="2 3">
    <name type="scientific">Paraburkholderia tuberum</name>
    <dbReference type="NCBI Taxonomy" id="157910"/>
    <lineage>
        <taxon>Bacteria</taxon>
        <taxon>Pseudomonadati</taxon>
        <taxon>Pseudomonadota</taxon>
        <taxon>Betaproteobacteria</taxon>
        <taxon>Burkholderiales</taxon>
        <taxon>Burkholderiaceae</taxon>
        <taxon>Paraburkholderia</taxon>
    </lineage>
</organism>
<feature type="domain" description="Extradiol ring-cleavage dioxygenase class III enzyme subunit B" evidence="1">
    <location>
        <begin position="6"/>
        <end position="301"/>
    </location>
</feature>
<dbReference type="RefSeq" id="WP_090807351.1">
    <property type="nucleotide sequence ID" value="NZ_FNKX01000002.1"/>
</dbReference>
<proteinExistence type="predicted"/>
<dbReference type="Pfam" id="PF02900">
    <property type="entry name" value="LigB"/>
    <property type="match status" value="1"/>
</dbReference>
<reference evidence="3" key="1">
    <citation type="submission" date="2016-10" db="EMBL/GenBank/DDBJ databases">
        <authorList>
            <person name="Varghese N."/>
            <person name="Submissions S."/>
        </authorList>
    </citation>
    <scope>NUCLEOTIDE SEQUENCE [LARGE SCALE GENOMIC DNA]</scope>
    <source>
        <strain evidence="3">DUS833</strain>
    </source>
</reference>
<keyword evidence="2" id="KW-0223">Dioxygenase</keyword>
<dbReference type="Gene3D" id="3.40.830.10">
    <property type="entry name" value="LigB-like"/>
    <property type="match status" value="1"/>
</dbReference>
<gene>
    <name evidence="2" type="ORF">SAMN05445850_4748</name>
</gene>
<keyword evidence="3" id="KW-1185">Reference proteome</keyword>
<name>A0A1H1JH47_9BURK</name>
<dbReference type="InterPro" id="IPR004183">
    <property type="entry name" value="Xdiol_dOase_suB"/>
</dbReference>
<dbReference type="STRING" id="157910.SAMN05445850_4748"/>
<keyword evidence="2" id="KW-0560">Oxidoreductase</keyword>
<dbReference type="GO" id="GO:0016702">
    <property type="term" value="F:oxidoreductase activity, acting on single donors with incorporation of molecular oxygen, incorporation of two atoms of oxygen"/>
    <property type="evidence" value="ECO:0007669"/>
    <property type="project" value="UniProtKB-ARBA"/>
</dbReference>
<evidence type="ECO:0000313" key="2">
    <source>
        <dbReference type="EMBL" id="SDR48758.1"/>
    </source>
</evidence>
<protein>
    <submittedName>
        <fullName evidence="2">2,3-dihydroxyphenylpropionate 1,2-dioxygenase</fullName>
    </submittedName>
</protein>
<evidence type="ECO:0000313" key="3">
    <source>
        <dbReference type="Proteomes" id="UP000199365"/>
    </source>
</evidence>